<evidence type="ECO:0000313" key="2">
    <source>
        <dbReference type="Proteomes" id="UP000183832"/>
    </source>
</evidence>
<accession>A0A1J1IWT9</accession>
<gene>
    <name evidence="1" type="ORF">CLUMA_CG017691</name>
</gene>
<dbReference type="Proteomes" id="UP000183832">
    <property type="component" value="Unassembled WGS sequence"/>
</dbReference>
<proteinExistence type="predicted"/>
<sequence>MQNEDSETDEWLLKAASCHAIPPFLTFSKSQKPKQTLTPAHDIYSLCFFISNRFSVGAASTSTISQQIKALDNDSLVSDNELLLKYNRGGQKSYNEESTHRRDEQR</sequence>
<name>A0A1J1IWT9_9DIPT</name>
<protein>
    <submittedName>
        <fullName evidence="1">CLUMA_CG017691, isoform A</fullName>
    </submittedName>
</protein>
<evidence type="ECO:0000313" key="1">
    <source>
        <dbReference type="EMBL" id="CRL04623.1"/>
    </source>
</evidence>
<dbReference type="AlphaFoldDB" id="A0A1J1IWT9"/>
<dbReference type="EMBL" id="CVRI01000063">
    <property type="protein sequence ID" value="CRL04623.1"/>
    <property type="molecule type" value="Genomic_DNA"/>
</dbReference>
<organism evidence="1 2">
    <name type="scientific">Clunio marinus</name>
    <dbReference type="NCBI Taxonomy" id="568069"/>
    <lineage>
        <taxon>Eukaryota</taxon>
        <taxon>Metazoa</taxon>
        <taxon>Ecdysozoa</taxon>
        <taxon>Arthropoda</taxon>
        <taxon>Hexapoda</taxon>
        <taxon>Insecta</taxon>
        <taxon>Pterygota</taxon>
        <taxon>Neoptera</taxon>
        <taxon>Endopterygota</taxon>
        <taxon>Diptera</taxon>
        <taxon>Nematocera</taxon>
        <taxon>Chironomoidea</taxon>
        <taxon>Chironomidae</taxon>
        <taxon>Clunio</taxon>
    </lineage>
</organism>
<reference evidence="1" key="1">
    <citation type="submission" date="2015-04" db="EMBL/GenBank/DDBJ databases">
        <authorList>
            <person name="Syromyatnikov M.Y."/>
            <person name="Popov V.N."/>
        </authorList>
    </citation>
    <scope>NUCLEOTIDE SEQUENCE [LARGE SCALE GENOMIC DNA]</scope>
</reference>
<keyword evidence="2" id="KW-1185">Reference proteome</keyword>